<proteinExistence type="predicted"/>
<organism evidence="1 2">
    <name type="scientific">candidate division TA06 bacterium DG_78</name>
    <dbReference type="NCBI Taxonomy" id="1703772"/>
    <lineage>
        <taxon>Bacteria</taxon>
        <taxon>Bacteria division TA06</taxon>
    </lineage>
</organism>
<dbReference type="EMBL" id="LJNI01000075">
    <property type="protein sequence ID" value="KPJ72431.1"/>
    <property type="molecule type" value="Genomic_DNA"/>
</dbReference>
<reference evidence="1 2" key="1">
    <citation type="journal article" date="2015" name="Microbiome">
        <title>Genomic resolution of linkages in carbon, nitrogen, and sulfur cycling among widespread estuary sediment bacteria.</title>
        <authorList>
            <person name="Baker B.J."/>
            <person name="Lazar C.S."/>
            <person name="Teske A.P."/>
            <person name="Dick G.J."/>
        </authorList>
    </citation>
    <scope>NUCLEOTIDE SEQUENCE [LARGE SCALE GENOMIC DNA]</scope>
    <source>
        <strain evidence="1">DG_78</strain>
    </source>
</reference>
<dbReference type="AlphaFoldDB" id="A0A0S7YD93"/>
<comment type="caution">
    <text evidence="1">The sequence shown here is derived from an EMBL/GenBank/DDBJ whole genome shotgun (WGS) entry which is preliminary data.</text>
</comment>
<evidence type="ECO:0000313" key="1">
    <source>
        <dbReference type="EMBL" id="KPJ72431.1"/>
    </source>
</evidence>
<name>A0A0S7YD93_UNCT6</name>
<evidence type="ECO:0000313" key="2">
    <source>
        <dbReference type="Proteomes" id="UP000051012"/>
    </source>
</evidence>
<dbReference type="Proteomes" id="UP000051012">
    <property type="component" value="Unassembled WGS sequence"/>
</dbReference>
<protein>
    <submittedName>
        <fullName evidence="1">Uncharacterized protein</fullName>
    </submittedName>
</protein>
<gene>
    <name evidence="1" type="ORF">AMJ52_06380</name>
</gene>
<sequence length="82" mass="8741">MLPEQYAQGPPYGDSVGWWDCADCGTDCGEACDVLCAAACALPYESLATGQNDVQFGISRQTVRGVSWIYPVDYTSPNNAIG</sequence>
<accession>A0A0S7YD93</accession>